<name>A0A7C4NNW6_STAMA</name>
<comment type="caution">
    <text evidence="2">The sequence shown here is derived from an EMBL/GenBank/DDBJ whole genome shotgun (WGS) entry which is preliminary data.</text>
</comment>
<reference evidence="2" key="1">
    <citation type="journal article" date="2020" name="mSystems">
        <title>Genome- and Community-Level Interaction Insights into Carbon Utilization and Element Cycling Functions of Hydrothermarchaeota in Hydrothermal Sediment.</title>
        <authorList>
            <person name="Zhou Z."/>
            <person name="Liu Y."/>
            <person name="Xu W."/>
            <person name="Pan J."/>
            <person name="Luo Z.H."/>
            <person name="Li M."/>
        </authorList>
    </citation>
    <scope>NUCLEOTIDE SEQUENCE [LARGE SCALE GENOMIC DNA]</scope>
    <source>
        <strain evidence="1">SpSt-638</strain>
        <strain evidence="2">SpSt-648</strain>
    </source>
</reference>
<dbReference type="AlphaFoldDB" id="A0A7C4NNW6"/>
<evidence type="ECO:0000313" key="1">
    <source>
        <dbReference type="EMBL" id="HGQ59691.1"/>
    </source>
</evidence>
<dbReference type="EMBL" id="DTBE01000080">
    <property type="protein sequence ID" value="HGQ59691.1"/>
    <property type="molecule type" value="Genomic_DNA"/>
</dbReference>
<proteinExistence type="predicted"/>
<sequence length="144" mass="16227">MLVEGLIIILDLDKFGEFVEERGLDPYIPNEITGYLTEAVLDFVRKWRGVVIYGLDSSRGTEEAVIEIPGFTDIEGIIRDLERIRDDVNSLGASISIVVLKDMVLAKPANSRREAYSLTPGRRRAWKLLKSIKKRGGNRILVLI</sequence>
<protein>
    <submittedName>
        <fullName evidence="2">Uncharacterized protein</fullName>
    </submittedName>
</protein>
<accession>A0A7C4NNW6</accession>
<gene>
    <name evidence="1" type="ORF">ENU09_03140</name>
    <name evidence="2" type="ORF">ENU20_03085</name>
</gene>
<evidence type="ECO:0000313" key="2">
    <source>
        <dbReference type="EMBL" id="HGQ74044.1"/>
    </source>
</evidence>
<dbReference type="EMBL" id="DTBP01000020">
    <property type="protein sequence ID" value="HGQ74044.1"/>
    <property type="molecule type" value="Genomic_DNA"/>
</dbReference>
<organism evidence="2">
    <name type="scientific">Staphylothermus marinus</name>
    <dbReference type="NCBI Taxonomy" id="2280"/>
    <lineage>
        <taxon>Archaea</taxon>
        <taxon>Thermoproteota</taxon>
        <taxon>Thermoprotei</taxon>
        <taxon>Desulfurococcales</taxon>
        <taxon>Desulfurococcaceae</taxon>
        <taxon>Staphylothermus</taxon>
    </lineage>
</organism>